<evidence type="ECO:0000256" key="1">
    <source>
        <dbReference type="ARBA" id="ARBA00004127"/>
    </source>
</evidence>
<dbReference type="PANTHER" id="PTHR12714:SF9">
    <property type="entry name" value="PROTEIN-S-ISOPRENYLCYSTEINE O-METHYLTRANSFERASE"/>
    <property type="match status" value="1"/>
</dbReference>
<evidence type="ECO:0000256" key="8">
    <source>
        <dbReference type="ARBA" id="ARBA00023098"/>
    </source>
</evidence>
<dbReference type="STRING" id="686832.A0A0C3BXU0"/>
<evidence type="ECO:0000313" key="13">
    <source>
        <dbReference type="EMBL" id="KIM41410.1"/>
    </source>
</evidence>
<dbReference type="GO" id="GO:0032259">
    <property type="term" value="P:methylation"/>
    <property type="evidence" value="ECO:0007669"/>
    <property type="project" value="UniProtKB-KW"/>
</dbReference>
<dbReference type="Proteomes" id="UP000053424">
    <property type="component" value="Unassembled WGS sequence"/>
</dbReference>
<proteinExistence type="predicted"/>
<evidence type="ECO:0000256" key="2">
    <source>
        <dbReference type="ARBA" id="ARBA00022516"/>
    </source>
</evidence>
<dbReference type="OrthoDB" id="422086at2759"/>
<evidence type="ECO:0000256" key="12">
    <source>
        <dbReference type="SAM" id="Phobius"/>
    </source>
</evidence>
<name>A0A0C3BXU0_HEBCY</name>
<dbReference type="AlphaFoldDB" id="A0A0C3BXU0"/>
<dbReference type="UniPathway" id="UPA00753"/>
<dbReference type="GO" id="GO:0008168">
    <property type="term" value="F:methyltransferase activity"/>
    <property type="evidence" value="ECO:0007669"/>
    <property type="project" value="UniProtKB-KW"/>
</dbReference>
<evidence type="ECO:0000256" key="10">
    <source>
        <dbReference type="ARBA" id="ARBA00023209"/>
    </source>
</evidence>
<accession>A0A0C3BXU0</accession>
<evidence type="ECO:0000256" key="7">
    <source>
        <dbReference type="ARBA" id="ARBA00022989"/>
    </source>
</evidence>
<keyword evidence="11" id="KW-1208">Phospholipid metabolism</keyword>
<keyword evidence="6" id="KW-0256">Endoplasmic reticulum</keyword>
<evidence type="ECO:0000256" key="3">
    <source>
        <dbReference type="ARBA" id="ARBA00022603"/>
    </source>
</evidence>
<organism evidence="13 14">
    <name type="scientific">Hebeloma cylindrosporum</name>
    <dbReference type="NCBI Taxonomy" id="76867"/>
    <lineage>
        <taxon>Eukaryota</taxon>
        <taxon>Fungi</taxon>
        <taxon>Dikarya</taxon>
        <taxon>Basidiomycota</taxon>
        <taxon>Agaricomycotina</taxon>
        <taxon>Agaricomycetes</taxon>
        <taxon>Agaricomycetidae</taxon>
        <taxon>Agaricales</taxon>
        <taxon>Agaricineae</taxon>
        <taxon>Hymenogastraceae</taxon>
        <taxon>Hebeloma</taxon>
    </lineage>
</organism>
<evidence type="ECO:0000256" key="11">
    <source>
        <dbReference type="ARBA" id="ARBA00023264"/>
    </source>
</evidence>
<keyword evidence="5 12" id="KW-0812">Transmembrane</keyword>
<keyword evidence="10" id="KW-0594">Phospholipid biosynthesis</keyword>
<dbReference type="Gene3D" id="1.20.120.1630">
    <property type="match status" value="1"/>
</dbReference>
<keyword evidence="9 12" id="KW-0472">Membrane</keyword>
<keyword evidence="4" id="KW-0949">S-adenosyl-L-methionine</keyword>
<gene>
    <name evidence="13" type="ORF">M413DRAFT_11001</name>
</gene>
<dbReference type="EMBL" id="KN831780">
    <property type="protein sequence ID" value="KIM41410.1"/>
    <property type="molecule type" value="Genomic_DNA"/>
</dbReference>
<protein>
    <recommendedName>
        <fullName evidence="15">Protein-S-isoprenylcysteine O-methyltransferase</fullName>
    </recommendedName>
</protein>
<evidence type="ECO:0008006" key="15">
    <source>
        <dbReference type="Google" id="ProtNLM"/>
    </source>
</evidence>
<feature type="transmembrane region" description="Helical" evidence="12">
    <location>
        <begin position="93"/>
        <end position="113"/>
    </location>
</feature>
<evidence type="ECO:0000313" key="14">
    <source>
        <dbReference type="Proteomes" id="UP000053424"/>
    </source>
</evidence>
<dbReference type="InterPro" id="IPR007318">
    <property type="entry name" value="Phopholipid_MeTrfase"/>
</dbReference>
<feature type="transmembrane region" description="Helical" evidence="12">
    <location>
        <begin position="185"/>
        <end position="203"/>
    </location>
</feature>
<evidence type="ECO:0000256" key="9">
    <source>
        <dbReference type="ARBA" id="ARBA00023136"/>
    </source>
</evidence>
<evidence type="ECO:0000256" key="4">
    <source>
        <dbReference type="ARBA" id="ARBA00022691"/>
    </source>
</evidence>
<reference evidence="13 14" key="1">
    <citation type="submission" date="2014-04" db="EMBL/GenBank/DDBJ databases">
        <authorList>
            <consortium name="DOE Joint Genome Institute"/>
            <person name="Kuo A."/>
            <person name="Gay G."/>
            <person name="Dore J."/>
            <person name="Kohler A."/>
            <person name="Nagy L.G."/>
            <person name="Floudas D."/>
            <person name="Copeland A."/>
            <person name="Barry K.W."/>
            <person name="Cichocki N."/>
            <person name="Veneault-Fourrey C."/>
            <person name="LaButti K."/>
            <person name="Lindquist E.A."/>
            <person name="Lipzen A."/>
            <person name="Lundell T."/>
            <person name="Morin E."/>
            <person name="Murat C."/>
            <person name="Sun H."/>
            <person name="Tunlid A."/>
            <person name="Henrissat B."/>
            <person name="Grigoriev I.V."/>
            <person name="Hibbett D.S."/>
            <person name="Martin F."/>
            <person name="Nordberg H.P."/>
            <person name="Cantor M.N."/>
            <person name="Hua S.X."/>
        </authorList>
    </citation>
    <scope>NUCLEOTIDE SEQUENCE [LARGE SCALE GENOMIC DNA]</scope>
    <source>
        <strain evidence="14">h7</strain>
    </source>
</reference>
<comment type="subcellular location">
    <subcellularLocation>
        <location evidence="1">Endomembrane system</location>
        <topology evidence="1">Multi-pass membrane protein</topology>
    </subcellularLocation>
</comment>
<keyword evidence="14" id="KW-1185">Reference proteome</keyword>
<keyword evidence="3" id="KW-0489">Methyltransferase</keyword>
<dbReference type="GO" id="GO:0006656">
    <property type="term" value="P:phosphatidylcholine biosynthetic process"/>
    <property type="evidence" value="ECO:0007669"/>
    <property type="project" value="UniProtKB-UniPathway"/>
</dbReference>
<evidence type="ECO:0000256" key="5">
    <source>
        <dbReference type="ARBA" id="ARBA00022692"/>
    </source>
</evidence>
<keyword evidence="8" id="KW-0443">Lipid metabolism</keyword>
<keyword evidence="3" id="KW-0808">Transferase</keyword>
<reference evidence="14" key="2">
    <citation type="submission" date="2015-01" db="EMBL/GenBank/DDBJ databases">
        <title>Evolutionary Origins and Diversification of the Mycorrhizal Mutualists.</title>
        <authorList>
            <consortium name="DOE Joint Genome Institute"/>
            <consortium name="Mycorrhizal Genomics Consortium"/>
            <person name="Kohler A."/>
            <person name="Kuo A."/>
            <person name="Nagy L.G."/>
            <person name="Floudas D."/>
            <person name="Copeland A."/>
            <person name="Barry K.W."/>
            <person name="Cichocki N."/>
            <person name="Veneault-Fourrey C."/>
            <person name="LaButti K."/>
            <person name="Lindquist E.A."/>
            <person name="Lipzen A."/>
            <person name="Lundell T."/>
            <person name="Morin E."/>
            <person name="Murat C."/>
            <person name="Riley R."/>
            <person name="Ohm R."/>
            <person name="Sun H."/>
            <person name="Tunlid A."/>
            <person name="Henrissat B."/>
            <person name="Grigoriev I.V."/>
            <person name="Hibbett D.S."/>
            <person name="Martin F."/>
        </authorList>
    </citation>
    <scope>NUCLEOTIDE SEQUENCE [LARGE SCALE GENOMIC DNA]</scope>
    <source>
        <strain evidence="14">h7</strain>
    </source>
</reference>
<dbReference type="PANTHER" id="PTHR12714">
    <property type="entry name" value="PROTEIN-S ISOPRENYLCYSTEINE O-METHYLTRANSFERASE"/>
    <property type="match status" value="1"/>
</dbReference>
<dbReference type="HOGENOM" id="CLU_065200_6_0_1"/>
<evidence type="ECO:0000256" key="6">
    <source>
        <dbReference type="ARBA" id="ARBA00022824"/>
    </source>
</evidence>
<dbReference type="Pfam" id="PF04191">
    <property type="entry name" value="PEMT"/>
    <property type="match status" value="1"/>
</dbReference>
<keyword evidence="7 12" id="KW-1133">Transmembrane helix</keyword>
<dbReference type="GO" id="GO:0012505">
    <property type="term" value="C:endomembrane system"/>
    <property type="evidence" value="ECO:0007669"/>
    <property type="project" value="UniProtKB-SubCell"/>
</dbReference>
<sequence>MSLARIPLTFLVCWAYQKCVTSPNPPAAKSERITTNFMEFEWYTQKSSFYTTNIQWMAGIVEIATILAWNFQSSALSQATLSLLVMKGGRPEGLQLTPIIALGGIMIITGSLIRLTTYHYLGEFFRFEASIQPNHKLVTSGPYSIVRHPAYTGLLISHSGWFLWQFWEGSWVRESGLWNTPQGKFATLAYAVIEILGTLYLVLMRMSNEDRALQQRFGKQWEDWSRKVPYCVVPSIY</sequence>
<keyword evidence="2" id="KW-0444">Lipid biosynthesis</keyword>